<dbReference type="CDD" id="cd08422">
    <property type="entry name" value="PBP2_CrgA_like"/>
    <property type="match status" value="1"/>
</dbReference>
<dbReference type="SUPFAM" id="SSF46785">
    <property type="entry name" value="Winged helix' DNA-binding domain"/>
    <property type="match status" value="1"/>
</dbReference>
<keyword evidence="7" id="KW-1185">Reference proteome</keyword>
<evidence type="ECO:0000256" key="2">
    <source>
        <dbReference type="ARBA" id="ARBA00023015"/>
    </source>
</evidence>
<dbReference type="InterPro" id="IPR036390">
    <property type="entry name" value="WH_DNA-bd_sf"/>
</dbReference>
<dbReference type="Proteomes" id="UP000198284">
    <property type="component" value="Unassembled WGS sequence"/>
</dbReference>
<keyword evidence="3 6" id="KW-0238">DNA-binding</keyword>
<dbReference type="GO" id="GO:0003700">
    <property type="term" value="F:DNA-binding transcription factor activity"/>
    <property type="evidence" value="ECO:0007669"/>
    <property type="project" value="InterPro"/>
</dbReference>
<dbReference type="Gene3D" id="1.10.10.10">
    <property type="entry name" value="Winged helix-like DNA-binding domain superfamily/Winged helix DNA-binding domain"/>
    <property type="match status" value="1"/>
</dbReference>
<protein>
    <submittedName>
        <fullName evidence="6">DNA-binding transcriptional regulator, LysR family</fullName>
    </submittedName>
</protein>
<keyword evidence="2" id="KW-0805">Transcription regulation</keyword>
<proteinExistence type="inferred from homology"/>
<dbReference type="Gene3D" id="3.40.190.290">
    <property type="match status" value="1"/>
</dbReference>
<evidence type="ECO:0000256" key="3">
    <source>
        <dbReference type="ARBA" id="ARBA00023125"/>
    </source>
</evidence>
<evidence type="ECO:0000256" key="4">
    <source>
        <dbReference type="ARBA" id="ARBA00023163"/>
    </source>
</evidence>
<dbReference type="InterPro" id="IPR058163">
    <property type="entry name" value="LysR-type_TF_proteobact-type"/>
</dbReference>
<dbReference type="AlphaFoldDB" id="A0A239F5A8"/>
<evidence type="ECO:0000313" key="6">
    <source>
        <dbReference type="EMBL" id="SNS51352.1"/>
    </source>
</evidence>
<dbReference type="PROSITE" id="PS50931">
    <property type="entry name" value="HTH_LYSR"/>
    <property type="match status" value="1"/>
</dbReference>
<evidence type="ECO:0000256" key="1">
    <source>
        <dbReference type="ARBA" id="ARBA00009437"/>
    </source>
</evidence>
<dbReference type="PANTHER" id="PTHR30537">
    <property type="entry name" value="HTH-TYPE TRANSCRIPTIONAL REGULATOR"/>
    <property type="match status" value="1"/>
</dbReference>
<dbReference type="FunFam" id="1.10.10.10:FF:000001">
    <property type="entry name" value="LysR family transcriptional regulator"/>
    <property type="match status" value="1"/>
</dbReference>
<evidence type="ECO:0000259" key="5">
    <source>
        <dbReference type="PROSITE" id="PS50931"/>
    </source>
</evidence>
<dbReference type="EMBL" id="FZOT01000003">
    <property type="protein sequence ID" value="SNS51352.1"/>
    <property type="molecule type" value="Genomic_DNA"/>
</dbReference>
<comment type="similarity">
    <text evidence="1">Belongs to the LysR transcriptional regulatory family.</text>
</comment>
<sequence length="333" mass="36215">MVVPILSITELDSAQIMDSLLNIKTFVLVARYGGFSEAARQLDVVPSVVAKRIAQLEKALGTRLFERTTRTVRLTEAGEKLSARAGVLVASFEDLLQSVERDESRLAGHIRLVAPTTLTMLYLGQVLDDFLARHDRITLEIALQDDSVNPAERGFDLAISGRTASYEGVVEIPLCPTRVVACAAPAYLGDRGRPAHPAELSDHACLAFKPSGLNWAFQSARGLIHVDIAPRLLADDNMTLLRAAVAGLGIAILPLYIARNALASGALAPVLDGYPPQENWFKAYVPKRKRQVARVAALADWLSARLQAADWIDAVPAIADWHPQAPRRPGRQP</sequence>
<name>A0A239F5A8_9BURK</name>
<dbReference type="GO" id="GO:0006351">
    <property type="term" value="P:DNA-templated transcription"/>
    <property type="evidence" value="ECO:0007669"/>
    <property type="project" value="TreeGrafter"/>
</dbReference>
<dbReference type="InterPro" id="IPR005119">
    <property type="entry name" value="LysR_subst-bd"/>
</dbReference>
<dbReference type="SUPFAM" id="SSF53850">
    <property type="entry name" value="Periplasmic binding protein-like II"/>
    <property type="match status" value="1"/>
</dbReference>
<keyword evidence="4" id="KW-0804">Transcription</keyword>
<organism evidence="6 7">
    <name type="scientific">Noviherbaspirillum humi</name>
    <dbReference type="NCBI Taxonomy" id="1688639"/>
    <lineage>
        <taxon>Bacteria</taxon>
        <taxon>Pseudomonadati</taxon>
        <taxon>Pseudomonadota</taxon>
        <taxon>Betaproteobacteria</taxon>
        <taxon>Burkholderiales</taxon>
        <taxon>Oxalobacteraceae</taxon>
        <taxon>Noviherbaspirillum</taxon>
    </lineage>
</organism>
<reference evidence="6 7" key="1">
    <citation type="submission" date="2017-06" db="EMBL/GenBank/DDBJ databases">
        <authorList>
            <person name="Kim H.J."/>
            <person name="Triplett B.A."/>
        </authorList>
    </citation>
    <scope>NUCLEOTIDE SEQUENCE [LARGE SCALE GENOMIC DNA]</scope>
    <source>
        <strain evidence="6 7">U15</strain>
    </source>
</reference>
<feature type="domain" description="HTH lysR-type" evidence="5">
    <location>
        <begin position="23"/>
        <end position="75"/>
    </location>
</feature>
<dbReference type="GO" id="GO:0043565">
    <property type="term" value="F:sequence-specific DNA binding"/>
    <property type="evidence" value="ECO:0007669"/>
    <property type="project" value="TreeGrafter"/>
</dbReference>
<gene>
    <name evidence="6" type="ORF">SAMN06265795_103156</name>
</gene>
<dbReference type="InterPro" id="IPR000847">
    <property type="entry name" value="LysR_HTH_N"/>
</dbReference>
<dbReference type="PANTHER" id="PTHR30537:SF35">
    <property type="entry name" value="TRANSCRIPTIONAL REGULATORY PROTEIN"/>
    <property type="match status" value="1"/>
</dbReference>
<evidence type="ECO:0000313" key="7">
    <source>
        <dbReference type="Proteomes" id="UP000198284"/>
    </source>
</evidence>
<accession>A0A239F5A8</accession>
<dbReference type="InterPro" id="IPR036388">
    <property type="entry name" value="WH-like_DNA-bd_sf"/>
</dbReference>
<dbReference type="Pfam" id="PF03466">
    <property type="entry name" value="LysR_substrate"/>
    <property type="match status" value="1"/>
</dbReference>
<dbReference type="Pfam" id="PF00126">
    <property type="entry name" value="HTH_1"/>
    <property type="match status" value="1"/>
</dbReference>
<dbReference type="OrthoDB" id="9080899at2"/>